<feature type="compositionally biased region" description="Acidic residues" evidence="11">
    <location>
        <begin position="38"/>
        <end position="57"/>
    </location>
</feature>
<dbReference type="InterPro" id="IPR011862">
    <property type="entry name" value="Phos-bd"/>
</dbReference>
<dbReference type="PANTHER" id="PTHR30570:SF1">
    <property type="entry name" value="PHOSPHATE-BINDING PROTEIN PSTS"/>
    <property type="match status" value="1"/>
</dbReference>
<keyword evidence="5 10" id="KW-0813">Transport</keyword>
<keyword evidence="8 10" id="KW-0564">Palmitate</keyword>
<evidence type="ECO:0000256" key="5">
    <source>
        <dbReference type="ARBA" id="ARBA00022448"/>
    </source>
</evidence>
<evidence type="ECO:0000313" key="14">
    <source>
        <dbReference type="Proteomes" id="UP000295632"/>
    </source>
</evidence>
<feature type="signal peptide" evidence="10">
    <location>
        <begin position="1"/>
        <end position="20"/>
    </location>
</feature>
<dbReference type="GO" id="GO:0042301">
    <property type="term" value="F:phosphate ion binding"/>
    <property type="evidence" value="ECO:0007669"/>
    <property type="project" value="UniProtKB-UniRule"/>
</dbReference>
<evidence type="ECO:0000256" key="2">
    <source>
        <dbReference type="ARBA" id="ARBA00004193"/>
    </source>
</evidence>
<evidence type="ECO:0000256" key="9">
    <source>
        <dbReference type="ARBA" id="ARBA00023288"/>
    </source>
</evidence>
<feature type="chain" id="PRO_5039763632" description="Phosphate-binding protein" evidence="10">
    <location>
        <begin position="21"/>
        <end position="341"/>
    </location>
</feature>
<feature type="domain" description="PBP" evidence="12">
    <location>
        <begin position="56"/>
        <end position="305"/>
    </location>
</feature>
<evidence type="ECO:0000256" key="11">
    <source>
        <dbReference type="SAM" id="MobiDB-lite"/>
    </source>
</evidence>
<keyword evidence="6 10" id="KW-0592">Phosphate transport</keyword>
<dbReference type="GO" id="GO:0006817">
    <property type="term" value="P:phosphate ion transport"/>
    <property type="evidence" value="ECO:0007669"/>
    <property type="project" value="UniProtKB-UniRule"/>
</dbReference>
<dbReference type="Gene3D" id="3.40.190.10">
    <property type="entry name" value="Periplasmic binding protein-like II"/>
    <property type="match status" value="2"/>
</dbReference>
<accession>A0A4V3D684</accession>
<keyword evidence="10" id="KW-0472">Membrane</keyword>
<protein>
    <recommendedName>
        <fullName evidence="10">Phosphate-binding protein</fullName>
    </recommendedName>
</protein>
<evidence type="ECO:0000259" key="12">
    <source>
        <dbReference type="Pfam" id="PF12849"/>
    </source>
</evidence>
<evidence type="ECO:0000256" key="8">
    <source>
        <dbReference type="ARBA" id="ARBA00023139"/>
    </source>
</evidence>
<dbReference type="CDD" id="cd13654">
    <property type="entry name" value="PBP2_phosphate_like_2"/>
    <property type="match status" value="1"/>
</dbReference>
<gene>
    <name evidence="13" type="ORF">EV213_101419</name>
</gene>
<dbReference type="PROSITE" id="PS51257">
    <property type="entry name" value="PROKAR_LIPOPROTEIN"/>
    <property type="match status" value="1"/>
</dbReference>
<keyword evidence="7 10" id="KW-0732">Signal</keyword>
<comment type="function">
    <text evidence="1">Part of the ABC transporter complex PstSACB involved in phosphate import.</text>
</comment>
<feature type="region of interest" description="Disordered" evidence="11">
    <location>
        <begin position="27"/>
        <end position="65"/>
    </location>
</feature>
<evidence type="ECO:0000256" key="10">
    <source>
        <dbReference type="RuleBase" id="RU367119"/>
    </source>
</evidence>
<evidence type="ECO:0000256" key="6">
    <source>
        <dbReference type="ARBA" id="ARBA00022592"/>
    </source>
</evidence>
<dbReference type="RefSeq" id="WP_133578800.1">
    <property type="nucleotide sequence ID" value="NZ_SNYJ01000001.1"/>
</dbReference>
<comment type="subunit">
    <text evidence="4 10">The complex is composed of two ATP-binding proteins (PstB), two transmembrane proteins (PstC and PstA) and a solute-binding protein (PstS).</text>
</comment>
<dbReference type="InterPro" id="IPR050811">
    <property type="entry name" value="Phosphate_ABC_transporter"/>
</dbReference>
<dbReference type="SUPFAM" id="SSF53850">
    <property type="entry name" value="Periplasmic binding protein-like II"/>
    <property type="match status" value="1"/>
</dbReference>
<evidence type="ECO:0000256" key="4">
    <source>
        <dbReference type="ARBA" id="ARBA00011529"/>
    </source>
</evidence>
<evidence type="ECO:0000313" key="13">
    <source>
        <dbReference type="EMBL" id="TDQ42987.1"/>
    </source>
</evidence>
<dbReference type="InterPro" id="IPR024370">
    <property type="entry name" value="PBP_domain"/>
</dbReference>
<dbReference type="Pfam" id="PF12849">
    <property type="entry name" value="PBP_like_2"/>
    <property type="match status" value="1"/>
</dbReference>
<keyword evidence="10" id="KW-1003">Cell membrane</keyword>
<dbReference type="Proteomes" id="UP000295632">
    <property type="component" value="Unassembled WGS sequence"/>
</dbReference>
<dbReference type="GO" id="GO:0005886">
    <property type="term" value="C:plasma membrane"/>
    <property type="evidence" value="ECO:0007669"/>
    <property type="project" value="UniProtKB-SubCell"/>
</dbReference>
<dbReference type="PANTHER" id="PTHR30570">
    <property type="entry name" value="PERIPLASMIC PHOSPHATE BINDING COMPONENT OF PHOSPHATE ABC TRANSPORTER"/>
    <property type="match status" value="1"/>
</dbReference>
<comment type="subcellular location">
    <subcellularLocation>
        <location evidence="2 10">Cell membrane</location>
        <topology evidence="2 10">Lipid-anchor</topology>
    </subcellularLocation>
</comment>
<evidence type="ECO:0000256" key="7">
    <source>
        <dbReference type="ARBA" id="ARBA00022729"/>
    </source>
</evidence>
<keyword evidence="9 10" id="KW-0449">Lipoprotein</keyword>
<dbReference type="OrthoDB" id="9790048at2"/>
<name>A0A4V3D684_9BACI</name>
<evidence type="ECO:0000256" key="1">
    <source>
        <dbReference type="ARBA" id="ARBA00002841"/>
    </source>
</evidence>
<comment type="function">
    <text evidence="10">Involved in the system for phosphate transport across the cytoplasmic membrane.</text>
</comment>
<organism evidence="13 14">
    <name type="scientific">Aureibacillus halotolerans</name>
    <dbReference type="NCBI Taxonomy" id="1508390"/>
    <lineage>
        <taxon>Bacteria</taxon>
        <taxon>Bacillati</taxon>
        <taxon>Bacillota</taxon>
        <taxon>Bacilli</taxon>
        <taxon>Bacillales</taxon>
        <taxon>Bacillaceae</taxon>
        <taxon>Aureibacillus</taxon>
    </lineage>
</organism>
<comment type="caution">
    <text evidence="13">The sequence shown here is derived from an EMBL/GenBank/DDBJ whole genome shotgun (WGS) entry which is preliminary data.</text>
</comment>
<dbReference type="AlphaFoldDB" id="A0A4V3D684"/>
<comment type="similarity">
    <text evidence="3 10">Belongs to the PstS family.</text>
</comment>
<dbReference type="NCBIfam" id="TIGR02136">
    <property type="entry name" value="ptsS_2"/>
    <property type="match status" value="1"/>
</dbReference>
<reference evidence="13 14" key="1">
    <citation type="submission" date="2019-03" db="EMBL/GenBank/DDBJ databases">
        <title>Genomic Encyclopedia of Type Strains, Phase IV (KMG-IV): sequencing the most valuable type-strain genomes for metagenomic binning, comparative biology and taxonomic classification.</title>
        <authorList>
            <person name="Goeker M."/>
        </authorList>
    </citation>
    <scope>NUCLEOTIDE SEQUENCE [LARGE SCALE GENOMIC DNA]</scope>
    <source>
        <strain evidence="13 14">DSM 28697</strain>
    </source>
</reference>
<proteinExistence type="inferred from homology"/>
<evidence type="ECO:0000256" key="3">
    <source>
        <dbReference type="ARBA" id="ARBA00008725"/>
    </source>
</evidence>
<sequence length="341" mass="36499">MKKMSFLLAAFLLMILAACGNGDGSGGTPNADGANTEDATDDGGSEGEDSAAGDDAEGTVSGSVGIDGSSTVFPIMEAVSEEFQKEFPEVQAPIGVSGTGGGFEKFIAGETDISNASRPISEEEVAALEEAGIEYTEFEIAYDGISVVVNSENDWVDQLTVEELQSMWLEEGGATTWADVREGWPAEPIQFYSPGTDSGTFDYWNEVILEEQQIRKDVVLSENDNTLVQGVVGNKNAVSYFGYAYYLENQDTLNIVPIVNEAGEAVEPNEDTIASGDYNPLSRPMFIYVNNASLAEKPQVYEYVMFALENAGTLSEEVGYVGSPQEVYDEAISTANEIAGQ</sequence>
<keyword evidence="14" id="KW-1185">Reference proteome</keyword>
<dbReference type="EMBL" id="SNYJ01000001">
    <property type="protein sequence ID" value="TDQ42987.1"/>
    <property type="molecule type" value="Genomic_DNA"/>
</dbReference>